<organism evidence="1 3">
    <name type="scientific">Araneus ventricosus</name>
    <name type="common">Orbweaver spider</name>
    <name type="synonym">Epeira ventricosa</name>
    <dbReference type="NCBI Taxonomy" id="182803"/>
    <lineage>
        <taxon>Eukaryota</taxon>
        <taxon>Metazoa</taxon>
        <taxon>Ecdysozoa</taxon>
        <taxon>Arthropoda</taxon>
        <taxon>Chelicerata</taxon>
        <taxon>Arachnida</taxon>
        <taxon>Araneae</taxon>
        <taxon>Araneomorphae</taxon>
        <taxon>Entelegynae</taxon>
        <taxon>Araneoidea</taxon>
        <taxon>Araneidae</taxon>
        <taxon>Araneus</taxon>
    </lineage>
</organism>
<sequence>SNIILYDKRPLFYSLMKVPSQPQFWKKKEAL</sequence>
<accession>A0A4Y2SHS5</accession>
<dbReference type="EMBL" id="BGPR01021660">
    <property type="protein sequence ID" value="GBN87156.1"/>
    <property type="molecule type" value="Genomic_DNA"/>
</dbReference>
<dbReference type="Proteomes" id="UP000499080">
    <property type="component" value="Unassembled WGS sequence"/>
</dbReference>
<name>A0A4Y2SHS5_ARAVE</name>
<feature type="non-terminal residue" evidence="1">
    <location>
        <position position="1"/>
    </location>
</feature>
<dbReference type="EMBL" id="BGPR01045328">
    <property type="protein sequence ID" value="GBO22210.1"/>
    <property type="molecule type" value="Genomic_DNA"/>
</dbReference>
<comment type="caution">
    <text evidence="1">The sequence shown here is derived from an EMBL/GenBank/DDBJ whole genome shotgun (WGS) entry which is preliminary data.</text>
</comment>
<protein>
    <submittedName>
        <fullName evidence="1">Uncharacterized protein</fullName>
    </submittedName>
</protein>
<proteinExistence type="predicted"/>
<evidence type="ECO:0000313" key="2">
    <source>
        <dbReference type="EMBL" id="GBO22210.1"/>
    </source>
</evidence>
<reference evidence="1 3" key="1">
    <citation type="journal article" date="2019" name="Sci. Rep.">
        <title>Orb-weaving spider Araneus ventricosus genome elucidates the spidroin gene catalogue.</title>
        <authorList>
            <person name="Kono N."/>
            <person name="Nakamura H."/>
            <person name="Ohtoshi R."/>
            <person name="Moran D.A.P."/>
            <person name="Shinohara A."/>
            <person name="Yoshida Y."/>
            <person name="Fujiwara M."/>
            <person name="Mori M."/>
            <person name="Tomita M."/>
            <person name="Arakawa K."/>
        </authorList>
    </citation>
    <scope>NUCLEOTIDE SEQUENCE [LARGE SCALE GENOMIC DNA]</scope>
</reference>
<gene>
    <name evidence="2" type="ORF">AVEN_102683_1</name>
    <name evidence="1" type="ORF">AVEN_193989_1</name>
</gene>
<evidence type="ECO:0000313" key="3">
    <source>
        <dbReference type="Proteomes" id="UP000499080"/>
    </source>
</evidence>
<evidence type="ECO:0000313" key="1">
    <source>
        <dbReference type="EMBL" id="GBN87156.1"/>
    </source>
</evidence>
<keyword evidence="3" id="KW-1185">Reference proteome</keyword>
<dbReference type="AlphaFoldDB" id="A0A4Y2SHS5"/>